<dbReference type="Gene3D" id="2.60.120.970">
    <property type="match status" value="1"/>
</dbReference>
<gene>
    <name evidence="3" type="ORF">DV515_00018515</name>
</gene>
<dbReference type="OrthoDB" id="10030979at2759"/>
<protein>
    <recommendedName>
        <fullName evidence="5">TGF-beta propeptide domain-containing protein</fullName>
    </recommendedName>
</protein>
<sequence>MPRRAMPKALRGVGAALTCLQLLLLPSAVDSRPRTWDQDRFQLEAVKKEILERLGMPAPPVIRRQLDQESIQRAQRLYQRKVAELAGNRSREEEEEEEAVTRTRRLHRLTPTSKARLPGRS</sequence>
<dbReference type="AlphaFoldDB" id="A0A3L8Q7K0"/>
<proteinExistence type="predicted"/>
<evidence type="ECO:0000256" key="1">
    <source>
        <dbReference type="SAM" id="MobiDB-lite"/>
    </source>
</evidence>
<dbReference type="EMBL" id="QUSF01003515">
    <property type="protein sequence ID" value="RLV63199.1"/>
    <property type="molecule type" value="Genomic_DNA"/>
</dbReference>
<keyword evidence="4" id="KW-1185">Reference proteome</keyword>
<evidence type="ECO:0008006" key="5">
    <source>
        <dbReference type="Google" id="ProtNLM"/>
    </source>
</evidence>
<organism evidence="3 4">
    <name type="scientific">Chloebia gouldiae</name>
    <name type="common">Gouldian finch</name>
    <name type="synonym">Erythrura gouldiae</name>
    <dbReference type="NCBI Taxonomy" id="44316"/>
    <lineage>
        <taxon>Eukaryota</taxon>
        <taxon>Metazoa</taxon>
        <taxon>Chordata</taxon>
        <taxon>Craniata</taxon>
        <taxon>Vertebrata</taxon>
        <taxon>Euteleostomi</taxon>
        <taxon>Archelosauria</taxon>
        <taxon>Archosauria</taxon>
        <taxon>Dinosauria</taxon>
        <taxon>Saurischia</taxon>
        <taxon>Theropoda</taxon>
        <taxon>Coelurosauria</taxon>
        <taxon>Aves</taxon>
        <taxon>Neognathae</taxon>
        <taxon>Neoaves</taxon>
        <taxon>Telluraves</taxon>
        <taxon>Australaves</taxon>
        <taxon>Passeriformes</taxon>
        <taxon>Passeroidea</taxon>
        <taxon>Passeridae</taxon>
        <taxon>Chloebia</taxon>
    </lineage>
</organism>
<evidence type="ECO:0000256" key="2">
    <source>
        <dbReference type="SAM" id="SignalP"/>
    </source>
</evidence>
<keyword evidence="2" id="KW-0732">Signal</keyword>
<feature type="chain" id="PRO_5018077557" description="TGF-beta propeptide domain-containing protein" evidence="2">
    <location>
        <begin position="32"/>
        <end position="121"/>
    </location>
</feature>
<reference evidence="3 4" key="1">
    <citation type="journal article" date="2018" name="Proc. R. Soc. B">
        <title>A non-coding region near Follistatin controls head colour polymorphism in the Gouldian finch.</title>
        <authorList>
            <person name="Toomey M.B."/>
            <person name="Marques C.I."/>
            <person name="Andrade P."/>
            <person name="Araujo P.M."/>
            <person name="Sabatino S."/>
            <person name="Gazda M.A."/>
            <person name="Afonso S."/>
            <person name="Lopes R.J."/>
            <person name="Corbo J.C."/>
            <person name="Carneiro M."/>
        </authorList>
    </citation>
    <scope>NUCLEOTIDE SEQUENCE [LARGE SCALE GENOMIC DNA]</scope>
    <source>
        <strain evidence="3">Red01</strain>
        <tissue evidence="3">Muscle</tissue>
    </source>
</reference>
<accession>A0A3L8Q7K0</accession>
<name>A0A3L8Q7K0_CHLGU</name>
<feature type="region of interest" description="Disordered" evidence="1">
    <location>
        <begin position="85"/>
        <end position="121"/>
    </location>
</feature>
<comment type="caution">
    <text evidence="3">The sequence shown here is derived from an EMBL/GenBank/DDBJ whole genome shotgun (WGS) entry which is preliminary data.</text>
</comment>
<feature type="signal peptide" evidence="2">
    <location>
        <begin position="1"/>
        <end position="31"/>
    </location>
</feature>
<evidence type="ECO:0000313" key="4">
    <source>
        <dbReference type="Proteomes" id="UP000276834"/>
    </source>
</evidence>
<dbReference type="Proteomes" id="UP000276834">
    <property type="component" value="Unassembled WGS sequence"/>
</dbReference>
<evidence type="ECO:0000313" key="3">
    <source>
        <dbReference type="EMBL" id="RLV63199.1"/>
    </source>
</evidence>